<dbReference type="PIRSF" id="PIRSF005427">
    <property type="entry name" value="RseB"/>
    <property type="match status" value="1"/>
</dbReference>
<dbReference type="InterPro" id="IPR038484">
    <property type="entry name" value="MucB/RseB_C_sf"/>
</dbReference>
<proteinExistence type="inferred from homology"/>
<feature type="domain" description="MucB/RseB N-terminal" evidence="6">
    <location>
        <begin position="29"/>
        <end position="210"/>
    </location>
</feature>
<evidence type="ECO:0000313" key="9">
    <source>
        <dbReference type="Proteomes" id="UP000028602"/>
    </source>
</evidence>
<dbReference type="Gene3D" id="2.50.20.10">
    <property type="entry name" value="Lipoprotein localisation LolA/LolB/LppX"/>
    <property type="match status" value="1"/>
</dbReference>
<protein>
    <submittedName>
        <fullName evidence="8">Sigma factor negative regulatory protein</fullName>
    </submittedName>
</protein>
<evidence type="ECO:0000256" key="2">
    <source>
        <dbReference type="ARBA" id="ARBA00008150"/>
    </source>
</evidence>
<dbReference type="GO" id="GO:0032885">
    <property type="term" value="P:regulation of polysaccharide biosynthetic process"/>
    <property type="evidence" value="ECO:0007669"/>
    <property type="project" value="TreeGrafter"/>
</dbReference>
<accession>A0A085JIK8</accession>
<evidence type="ECO:0000313" key="8">
    <source>
        <dbReference type="EMBL" id="KFD20304.1"/>
    </source>
</evidence>
<dbReference type="InterPro" id="IPR033436">
    <property type="entry name" value="MucB/RseB_C"/>
</dbReference>
<reference evidence="8 9" key="1">
    <citation type="submission" date="2014-05" db="EMBL/GenBank/DDBJ databases">
        <title>ATOL: Assembling a taxonomically balanced genome-scale reconstruction of the evolutionary history of the Enterobacteriaceae.</title>
        <authorList>
            <person name="Plunkett G.III."/>
            <person name="Neeno-Eckwall E.C."/>
            <person name="Glasner J.D."/>
            <person name="Perna N.T."/>
        </authorList>
    </citation>
    <scope>NUCLEOTIDE SEQUENCE [LARGE SCALE GENOMIC DNA]</scope>
    <source>
        <strain evidence="8 9">ATCC 33301</strain>
    </source>
</reference>
<dbReference type="PANTHER" id="PTHR38782">
    <property type="match status" value="1"/>
</dbReference>
<evidence type="ECO:0000256" key="3">
    <source>
        <dbReference type="ARBA" id="ARBA00022729"/>
    </source>
</evidence>
<evidence type="ECO:0000256" key="5">
    <source>
        <dbReference type="SAM" id="SignalP"/>
    </source>
</evidence>
<evidence type="ECO:0000256" key="4">
    <source>
        <dbReference type="ARBA" id="ARBA00022764"/>
    </source>
</evidence>
<dbReference type="InterPro" id="IPR005588">
    <property type="entry name" value="MucB_RseB"/>
</dbReference>
<evidence type="ECO:0000259" key="7">
    <source>
        <dbReference type="Pfam" id="PF17188"/>
    </source>
</evidence>
<comment type="caution">
    <text evidence="8">The sequence shown here is derived from an EMBL/GenBank/DDBJ whole genome shotgun (WGS) entry which is preliminary data.</text>
</comment>
<gene>
    <name evidence="8" type="primary">rseB</name>
    <name evidence="8" type="ORF">GTPT_1394</name>
</gene>
<feature type="chain" id="PRO_5001793501" evidence="5">
    <location>
        <begin position="24"/>
        <end position="317"/>
    </location>
</feature>
<sequence>MKKHLLLVTALTGSFLFSSFVSAQPQPAPEAMLQQMEKASTSLNYELAYINVSRQGIESLRYRHAIVDGQTYAQLLQMDGPRREVIQRGNDISYFDAGLQPFTLPGEHILDGLPSVLYADFNRLHNFYDFIPVGRSRVADQMCDVLRVVSRDGSRFSYVIWLDVDTSLPLRVDLLDQDGEPIEQFQVISFAVDQGVGHMMEGLKNANLPPVLSQPGGDKTTFGWKPGWIPAGMQMISQTRRQLPNVNKSFETRLYSDGLFSFTINVTNADKNSINQTYRTGRRTVQIEVRNNKEISVVGELPAATAKRIADNVDTGN</sequence>
<dbReference type="PANTHER" id="PTHR38782:SF1">
    <property type="entry name" value="SIGMA-E FACTOR REGULATORY PROTEIN RSEB"/>
    <property type="match status" value="1"/>
</dbReference>
<dbReference type="Gene3D" id="3.30.200.100">
    <property type="entry name" value="MucB/RseB, C-terminal domain"/>
    <property type="match status" value="1"/>
</dbReference>
<feature type="domain" description="MucB/RseB C-terminal" evidence="7">
    <location>
        <begin position="219"/>
        <end position="313"/>
    </location>
</feature>
<comment type="subcellular location">
    <subcellularLocation>
        <location evidence="1">Periplasm</location>
    </subcellularLocation>
</comment>
<dbReference type="NCBIfam" id="NF006990">
    <property type="entry name" value="PRK09455.1"/>
    <property type="match status" value="1"/>
</dbReference>
<evidence type="ECO:0000256" key="1">
    <source>
        <dbReference type="ARBA" id="ARBA00004418"/>
    </source>
</evidence>
<dbReference type="Pfam" id="PF17188">
    <property type="entry name" value="MucB_RseB_C"/>
    <property type="match status" value="1"/>
</dbReference>
<dbReference type="OrthoDB" id="7067274at2"/>
<dbReference type="RefSeq" id="WP_029991190.1">
    <property type="nucleotide sequence ID" value="NZ_ATMJ01000044.1"/>
</dbReference>
<evidence type="ECO:0000259" key="6">
    <source>
        <dbReference type="Pfam" id="PF03888"/>
    </source>
</evidence>
<feature type="signal peptide" evidence="5">
    <location>
        <begin position="1"/>
        <end position="23"/>
    </location>
</feature>
<organism evidence="8 9">
    <name type="scientific">Tatumella ptyseos ATCC 33301</name>
    <dbReference type="NCBI Taxonomy" id="1005995"/>
    <lineage>
        <taxon>Bacteria</taxon>
        <taxon>Pseudomonadati</taxon>
        <taxon>Pseudomonadota</taxon>
        <taxon>Gammaproteobacteria</taxon>
        <taxon>Enterobacterales</taxon>
        <taxon>Erwiniaceae</taxon>
        <taxon>Tatumella</taxon>
    </lineage>
</organism>
<keyword evidence="3 5" id="KW-0732">Signal</keyword>
<dbReference type="eggNOG" id="COG3026">
    <property type="taxonomic scope" value="Bacteria"/>
</dbReference>
<dbReference type="EMBL" id="JMPR01000024">
    <property type="protein sequence ID" value="KFD20304.1"/>
    <property type="molecule type" value="Genomic_DNA"/>
</dbReference>
<name>A0A085JIK8_9GAMM</name>
<dbReference type="GO" id="GO:0030288">
    <property type="term" value="C:outer membrane-bounded periplasmic space"/>
    <property type="evidence" value="ECO:0007669"/>
    <property type="project" value="TreeGrafter"/>
</dbReference>
<dbReference type="InterPro" id="IPR033434">
    <property type="entry name" value="MucB/RseB_N"/>
</dbReference>
<dbReference type="GO" id="GO:0045152">
    <property type="term" value="F:antisigma factor binding"/>
    <property type="evidence" value="ECO:0007669"/>
    <property type="project" value="TreeGrafter"/>
</dbReference>
<keyword evidence="4" id="KW-0574">Periplasm</keyword>
<dbReference type="Pfam" id="PF03888">
    <property type="entry name" value="MucB_RseB"/>
    <property type="match status" value="1"/>
</dbReference>
<dbReference type="Proteomes" id="UP000028602">
    <property type="component" value="Unassembled WGS sequence"/>
</dbReference>
<comment type="similarity">
    <text evidence="2">Belongs to the RseB family.</text>
</comment>
<dbReference type="AlphaFoldDB" id="A0A085JIK8"/>
<dbReference type="CDD" id="cd16327">
    <property type="entry name" value="RseB"/>
    <property type="match status" value="1"/>
</dbReference>
<keyword evidence="9" id="KW-1185">Reference proteome</keyword>